<sequence length="522" mass="58698">MEEQEEEEEVEEEEEEEDEEDEEDEKKELLMKLCQWENNTASFWKSSSAPDFISSPWIGIQDFLKQQHDLSDGINKTQRRFLAVLCHRLKERLCDRLSTKTRQKLSEVMLDPQSAEELSSQARLGERIDALCRGIAGENSVENSTDSHLYFIFFLDSVSKTSLKKLKVSPSKDSIKNFKQHDSKNTELKRRLQGLAPQVFNFLWYPTIESLAGNVTDIERHTVPTFNIGDQRGHSNLPISRSTTNEYSFETFDVQFDGLGRDENDTAIFSSSDTMVHLERSRTDINPPLRSHEIDTTTPDGQQLSLQEDPNRLVSRETLGEVFSEHNTRRGSLGSHAALFTDEPVSSNGLDFHTGYFPSEPTNPDSAFDIHGGPFPCELTDHDTPLHLRTGLFPSEPTNPESAFDIHGGPFPCELTDRDTPLHLRTGLFPSEPTNPESAFDIHGGPFPCELTDRDTPLHLRTGLFLSEPANPESAFDIHGGGVPGFSRASLPIPKVPSIFMDSLANSPTMILSSTCIRRPQH</sequence>
<reference evidence="2" key="2">
    <citation type="journal article" date="2016" name="Fungal Biol.">
        <title>Ochratoxin A production by Penicillium thymicola.</title>
        <authorList>
            <person name="Nguyen H.D.T."/>
            <person name="McMullin D.R."/>
            <person name="Ponomareva E."/>
            <person name="Riley R."/>
            <person name="Pomraning K.R."/>
            <person name="Baker S.E."/>
            <person name="Seifert K.A."/>
        </authorList>
    </citation>
    <scope>NUCLEOTIDE SEQUENCE</scope>
    <source>
        <strain evidence="2">DAOM 180753</strain>
    </source>
</reference>
<evidence type="ECO:0000313" key="3">
    <source>
        <dbReference type="Proteomes" id="UP001227192"/>
    </source>
</evidence>
<dbReference type="AlphaFoldDB" id="A0AAI9THX4"/>
<keyword evidence="3" id="KW-1185">Reference proteome</keyword>
<evidence type="ECO:0000256" key="1">
    <source>
        <dbReference type="SAM" id="MobiDB-lite"/>
    </source>
</evidence>
<comment type="caution">
    <text evidence="2">The sequence shown here is derived from an EMBL/GenBank/DDBJ whole genome shotgun (WGS) entry which is preliminary data.</text>
</comment>
<reference evidence="2" key="1">
    <citation type="submission" date="2015-06" db="EMBL/GenBank/DDBJ databases">
        <authorList>
            <person name="Nguyen H."/>
        </authorList>
    </citation>
    <scope>NUCLEOTIDE SEQUENCE</scope>
    <source>
        <strain evidence="2">DAOM 180753</strain>
    </source>
</reference>
<name>A0AAI9THX4_PENTH</name>
<accession>A0AAI9THX4</accession>
<dbReference type="EMBL" id="LACB01000193">
    <property type="protein sequence ID" value="KAJ9486754.1"/>
    <property type="molecule type" value="Genomic_DNA"/>
</dbReference>
<proteinExistence type="predicted"/>
<feature type="region of interest" description="Disordered" evidence="1">
    <location>
        <begin position="1"/>
        <end position="26"/>
    </location>
</feature>
<protein>
    <submittedName>
        <fullName evidence="2">Uncharacterized protein</fullName>
    </submittedName>
</protein>
<organism evidence="2 3">
    <name type="scientific">Penicillium thymicola</name>
    <dbReference type="NCBI Taxonomy" id="293382"/>
    <lineage>
        <taxon>Eukaryota</taxon>
        <taxon>Fungi</taxon>
        <taxon>Dikarya</taxon>
        <taxon>Ascomycota</taxon>
        <taxon>Pezizomycotina</taxon>
        <taxon>Eurotiomycetes</taxon>
        <taxon>Eurotiomycetidae</taxon>
        <taxon>Eurotiales</taxon>
        <taxon>Aspergillaceae</taxon>
        <taxon>Penicillium</taxon>
    </lineage>
</organism>
<gene>
    <name evidence="2" type="ORF">VN97_g6579</name>
</gene>
<feature type="compositionally biased region" description="Acidic residues" evidence="1">
    <location>
        <begin position="1"/>
        <end position="25"/>
    </location>
</feature>
<evidence type="ECO:0000313" key="2">
    <source>
        <dbReference type="EMBL" id="KAJ9486754.1"/>
    </source>
</evidence>
<dbReference type="Proteomes" id="UP001227192">
    <property type="component" value="Unassembled WGS sequence"/>
</dbReference>